<dbReference type="Proteomes" id="UP001500635">
    <property type="component" value="Unassembled WGS sequence"/>
</dbReference>
<dbReference type="EMBL" id="BAABFR010000185">
    <property type="protein sequence ID" value="GAA4407594.1"/>
    <property type="molecule type" value="Genomic_DNA"/>
</dbReference>
<dbReference type="PANTHER" id="PTHR34853">
    <property type="match status" value="1"/>
</dbReference>
<reference evidence="2" key="1">
    <citation type="journal article" date="2019" name="Int. J. Syst. Evol. Microbiol.">
        <title>The Global Catalogue of Microorganisms (GCM) 10K type strain sequencing project: providing services to taxonomists for standard genome sequencing and annotation.</title>
        <authorList>
            <consortium name="The Broad Institute Genomics Platform"/>
            <consortium name="The Broad Institute Genome Sequencing Center for Infectious Disease"/>
            <person name="Wu L."/>
            <person name="Ma J."/>
        </authorList>
    </citation>
    <scope>NUCLEOTIDE SEQUENCE [LARGE SCALE GENOMIC DNA]</scope>
    <source>
        <strain evidence="2">JCM 17688</strain>
    </source>
</reference>
<dbReference type="Pfam" id="PF03583">
    <property type="entry name" value="LIP"/>
    <property type="match status" value="1"/>
</dbReference>
<gene>
    <name evidence="1" type="ORF">GCM10023147_51650</name>
</gene>
<organism evidence="1 2">
    <name type="scientific">Tsukamurella soli</name>
    <dbReference type="NCBI Taxonomy" id="644556"/>
    <lineage>
        <taxon>Bacteria</taxon>
        <taxon>Bacillati</taxon>
        <taxon>Actinomycetota</taxon>
        <taxon>Actinomycetes</taxon>
        <taxon>Mycobacteriales</taxon>
        <taxon>Tsukamurellaceae</taxon>
        <taxon>Tsukamurella</taxon>
    </lineage>
</organism>
<keyword evidence="2" id="KW-1185">Reference proteome</keyword>
<dbReference type="PANTHER" id="PTHR34853:SF1">
    <property type="entry name" value="LIPASE 5"/>
    <property type="match status" value="1"/>
</dbReference>
<name>A0ABP8KJG8_9ACTN</name>
<proteinExistence type="predicted"/>
<evidence type="ECO:0000313" key="1">
    <source>
        <dbReference type="EMBL" id="GAA4407594.1"/>
    </source>
</evidence>
<evidence type="ECO:0000313" key="2">
    <source>
        <dbReference type="Proteomes" id="UP001500635"/>
    </source>
</evidence>
<dbReference type="RefSeq" id="WP_345001814.1">
    <property type="nucleotide sequence ID" value="NZ_BAABFR010000185.1"/>
</dbReference>
<dbReference type="Gene3D" id="1.10.260.130">
    <property type="match status" value="1"/>
</dbReference>
<comment type="caution">
    <text evidence="1">The sequence shown here is derived from an EMBL/GenBank/DDBJ whole genome shotgun (WGS) entry which is preliminary data.</text>
</comment>
<dbReference type="InterPro" id="IPR005152">
    <property type="entry name" value="Lipase_secreted"/>
</dbReference>
<dbReference type="Gene3D" id="3.40.50.1820">
    <property type="entry name" value="alpha/beta hydrolase"/>
    <property type="match status" value="1"/>
</dbReference>
<dbReference type="PIRSF" id="PIRSF029171">
    <property type="entry name" value="Esterase_LipA"/>
    <property type="match status" value="1"/>
</dbReference>
<sequence>MTEAAPAAGGGDFDAVHDHSVVCTAHPLPPEEDPFHRPPPGFEQLPPGTVLRSRRVQVGVFGRIGLKNRAWQVQYRTADHLGAPRTSVATLIEPRGPRRVPRPLLSYQCAIDAIAPRCFPSYALRRGARSYGAATRWELLNIGMALARGWAAVVPDHEGVSGNWGAPRESGYCTLDAIRAARSFEPFDVADDDPTVMWGYSGGGLATAWAAELHPEYAPELAIAGAVLGSPVGSLRNTFLRLAGGPFGGLALTVVAGLYRAYPEFHAFLDAHVTPRGRELLAQADSLSTVEALARFRNFDPADLLDMPLADFMAGAPVRDMFADIEPGTRAPSCPVLVLQGVPDPVISIADVDGLVEAYRDRGARIEYWRDRGAEHIALAVVSVTPSLDWLAARCVDARATARTRTSVLALRPGVWLGLIRHGLVVARFAVGAGVGPRGW</sequence>
<protein>
    <submittedName>
        <fullName evidence="1">Lipase family protein</fullName>
    </submittedName>
</protein>
<dbReference type="InterPro" id="IPR029058">
    <property type="entry name" value="AB_hydrolase_fold"/>
</dbReference>
<accession>A0ABP8KJG8</accession>
<dbReference type="SUPFAM" id="SSF53474">
    <property type="entry name" value="alpha/beta-Hydrolases"/>
    <property type="match status" value="1"/>
</dbReference>